<evidence type="ECO:0000259" key="8">
    <source>
        <dbReference type="Pfam" id="PF02782"/>
    </source>
</evidence>
<keyword evidence="2" id="KW-0547">Nucleotide-binding</keyword>
<organism evidence="9 10">
    <name type="scientific">Yeguia hominis</name>
    <dbReference type="NCBI Taxonomy" id="2763662"/>
    <lineage>
        <taxon>Bacteria</taxon>
        <taxon>Bacillati</taxon>
        <taxon>Bacillota</taxon>
        <taxon>Clostridia</taxon>
        <taxon>Eubacteriales</taxon>
        <taxon>Yeguiaceae</taxon>
        <taxon>Yeguia</taxon>
    </lineage>
</organism>
<evidence type="ECO:0000259" key="7">
    <source>
        <dbReference type="Pfam" id="PF00370"/>
    </source>
</evidence>
<keyword evidence="6" id="KW-0119">Carbohydrate metabolism</keyword>
<dbReference type="GO" id="GO:0005737">
    <property type="term" value="C:cytoplasm"/>
    <property type="evidence" value="ECO:0007669"/>
    <property type="project" value="TreeGrafter"/>
</dbReference>
<dbReference type="EMBL" id="JACRSN010000004">
    <property type="protein sequence ID" value="MBC8533166.1"/>
    <property type="molecule type" value="Genomic_DNA"/>
</dbReference>
<evidence type="ECO:0000256" key="6">
    <source>
        <dbReference type="ARBA" id="ARBA00023277"/>
    </source>
</evidence>
<dbReference type="GO" id="GO:0005524">
    <property type="term" value="F:ATP binding"/>
    <property type="evidence" value="ECO:0007669"/>
    <property type="project" value="UniProtKB-KW"/>
</dbReference>
<gene>
    <name evidence="9" type="ORF">IAG03_03935</name>
</gene>
<sequence>MRTYAIGVDFGTDSARAAVVESRTGALLGSGAAEYPRWKAQCCCDPANQIFRQHPQDFLDALVSCVRQALEASGKDACRRVCGIAVDTTGSTPAPVDADGVPLAMYPEFSENPDAMFWLWKDHSAVQEAKELDAALAKGGAVDYTQYQGVYSSEWYWAKLLRALRNGTGIRERLCSWVEHSDWIPGVLTGNTRPQTLHRNACAAGHKALWHSAFGGLPDAARLSMLDPDLCRIAQTFRAPEAAGTAIGTLCSEWADRLGLLPDTVVGTGSFDAHAGAVGAGIAPGTLVKVLGTSTVDLLVTRPELLKGKRLGTICGQAEQSILPGYVGVEAGQAAFGDLFSWYRRLLSWPLAQDFARPWISETAAAELSAALLSQLDRAAQTAPWDPHLLTLDWFAGRRYPGIDETATGAMFGLTLSSSAVQVYQSLALSAVFGSRRIFDSFLQNGLSVSEIYALGGIAGKSPFVMQLMADVLARPIRICAAPQACALGAAMAAATAAGCYASLSDAQTGMSAGFSKIYTPSESRHAVLEPYYRRYCSAARKMEEEGRF</sequence>
<dbReference type="GO" id="GO:0019569">
    <property type="term" value="P:L-arabinose catabolic process to D-xylulose 5-phosphate"/>
    <property type="evidence" value="ECO:0007669"/>
    <property type="project" value="InterPro"/>
</dbReference>
<dbReference type="InterPro" id="IPR005929">
    <property type="entry name" value="Ribulokinase"/>
</dbReference>
<dbReference type="CDD" id="cd07781">
    <property type="entry name" value="ASKHA_NBD_FGGY_L-RBK"/>
    <property type="match status" value="1"/>
</dbReference>
<dbReference type="EC" id="2.7.1.16" evidence="9"/>
<dbReference type="Gene3D" id="3.30.420.40">
    <property type="match status" value="1"/>
</dbReference>
<proteinExistence type="predicted"/>
<evidence type="ECO:0000256" key="4">
    <source>
        <dbReference type="ARBA" id="ARBA00022840"/>
    </source>
</evidence>
<dbReference type="GO" id="GO:0019150">
    <property type="term" value="F:D-ribulokinase activity"/>
    <property type="evidence" value="ECO:0007669"/>
    <property type="project" value="TreeGrafter"/>
</dbReference>
<accession>A0A926HSA3</accession>
<evidence type="ECO:0000256" key="3">
    <source>
        <dbReference type="ARBA" id="ARBA00022777"/>
    </source>
</evidence>
<keyword evidence="3" id="KW-0418">Kinase</keyword>
<feature type="domain" description="Carbohydrate kinase FGGY N-terminal" evidence="7">
    <location>
        <begin position="4"/>
        <end position="279"/>
    </location>
</feature>
<dbReference type="InterPro" id="IPR018485">
    <property type="entry name" value="FGGY_C"/>
</dbReference>
<dbReference type="GO" id="GO:0008741">
    <property type="term" value="F:ribulokinase activity"/>
    <property type="evidence" value="ECO:0007669"/>
    <property type="project" value="UniProtKB-EC"/>
</dbReference>
<evidence type="ECO:0000256" key="1">
    <source>
        <dbReference type="ARBA" id="ARBA00022679"/>
    </source>
</evidence>
<protein>
    <submittedName>
        <fullName evidence="9">Ribulokinase</fullName>
        <ecNumber evidence="9">2.7.1.16</ecNumber>
    </submittedName>
</protein>
<dbReference type="InterPro" id="IPR018484">
    <property type="entry name" value="FGGY_N"/>
</dbReference>
<dbReference type="Proteomes" id="UP000651482">
    <property type="component" value="Unassembled WGS sequence"/>
</dbReference>
<reference evidence="9" key="1">
    <citation type="submission" date="2020-08" db="EMBL/GenBank/DDBJ databases">
        <title>Genome public.</title>
        <authorList>
            <person name="Liu C."/>
            <person name="Sun Q."/>
        </authorList>
    </citation>
    <scope>NUCLEOTIDE SEQUENCE</scope>
    <source>
        <strain evidence="9">NSJ-40</strain>
    </source>
</reference>
<comment type="caution">
    <text evidence="9">The sequence shown here is derived from an EMBL/GenBank/DDBJ whole genome shotgun (WGS) entry which is preliminary data.</text>
</comment>
<evidence type="ECO:0000313" key="10">
    <source>
        <dbReference type="Proteomes" id="UP000651482"/>
    </source>
</evidence>
<dbReference type="InterPro" id="IPR043129">
    <property type="entry name" value="ATPase_NBD"/>
</dbReference>
<evidence type="ECO:0000313" key="9">
    <source>
        <dbReference type="EMBL" id="MBC8533166.1"/>
    </source>
</evidence>
<dbReference type="AlphaFoldDB" id="A0A926HSA3"/>
<dbReference type="PANTHER" id="PTHR43435:SF4">
    <property type="entry name" value="FGGY CARBOHYDRATE KINASE DOMAIN-CONTAINING PROTEIN"/>
    <property type="match status" value="1"/>
</dbReference>
<dbReference type="NCBIfam" id="NF003154">
    <property type="entry name" value="PRK04123.1"/>
    <property type="match status" value="1"/>
</dbReference>
<dbReference type="InterPro" id="IPR000577">
    <property type="entry name" value="Carb_kinase_FGGY"/>
</dbReference>
<dbReference type="Pfam" id="PF00370">
    <property type="entry name" value="FGGY_N"/>
    <property type="match status" value="1"/>
</dbReference>
<feature type="domain" description="Carbohydrate kinase FGGY C-terminal" evidence="8">
    <location>
        <begin position="288"/>
        <end position="498"/>
    </location>
</feature>
<keyword evidence="1 9" id="KW-0808">Transferase</keyword>
<keyword evidence="5" id="KW-0054">Arabinose catabolism</keyword>
<dbReference type="RefSeq" id="WP_249318515.1">
    <property type="nucleotide sequence ID" value="NZ_JACRSN010000004.1"/>
</dbReference>
<dbReference type="PIRSF" id="PIRSF000538">
    <property type="entry name" value="GlpK"/>
    <property type="match status" value="1"/>
</dbReference>
<evidence type="ECO:0000256" key="2">
    <source>
        <dbReference type="ARBA" id="ARBA00022741"/>
    </source>
</evidence>
<dbReference type="Gene3D" id="1.20.58.2240">
    <property type="match status" value="1"/>
</dbReference>
<name>A0A926HSA3_9FIRM</name>
<dbReference type="Pfam" id="PF02782">
    <property type="entry name" value="FGGY_C"/>
    <property type="match status" value="1"/>
</dbReference>
<keyword evidence="10" id="KW-1185">Reference proteome</keyword>
<evidence type="ECO:0000256" key="5">
    <source>
        <dbReference type="ARBA" id="ARBA00022935"/>
    </source>
</evidence>
<dbReference type="PANTHER" id="PTHR43435">
    <property type="entry name" value="RIBULOKINASE"/>
    <property type="match status" value="1"/>
</dbReference>
<dbReference type="SUPFAM" id="SSF53067">
    <property type="entry name" value="Actin-like ATPase domain"/>
    <property type="match status" value="2"/>
</dbReference>
<keyword evidence="4" id="KW-0067">ATP-binding</keyword>